<gene>
    <name evidence="1" type="ORF">G5V58_20365</name>
</gene>
<dbReference type="RefSeq" id="WP_165236737.1">
    <property type="nucleotide sequence ID" value="NZ_CP049257.1"/>
</dbReference>
<proteinExistence type="predicted"/>
<accession>A0A6G6WI27</accession>
<name>A0A6G6WI27_9ACTN</name>
<dbReference type="EMBL" id="CP049257">
    <property type="protein sequence ID" value="QIG44817.1"/>
    <property type="molecule type" value="Genomic_DNA"/>
</dbReference>
<keyword evidence="2" id="KW-1185">Reference proteome</keyword>
<reference evidence="1 2" key="1">
    <citation type="submission" date="2020-02" db="EMBL/GenBank/DDBJ databases">
        <title>Full genome sequence of Nocardioides sp. R-3366.</title>
        <authorList>
            <person name="Im W.-T."/>
        </authorList>
    </citation>
    <scope>NUCLEOTIDE SEQUENCE [LARGE SCALE GENOMIC DNA]</scope>
    <source>
        <strain evidence="1 2">R-3366</strain>
    </source>
</reference>
<evidence type="ECO:0008006" key="3">
    <source>
        <dbReference type="Google" id="ProtNLM"/>
    </source>
</evidence>
<dbReference type="InterPro" id="IPR027417">
    <property type="entry name" value="P-loop_NTPase"/>
</dbReference>
<protein>
    <recommendedName>
        <fullName evidence="3">Sulfotransferase family protein</fullName>
    </recommendedName>
</protein>
<evidence type="ECO:0000313" key="2">
    <source>
        <dbReference type="Proteomes" id="UP000502996"/>
    </source>
</evidence>
<sequence>MISSHERGFVFVATRMTAAPAVEIALSRVCGPDDVITPLPERDEVLRRAAGGRGPQHFLDPPHLGRRAALHMPLSAVHRMLGPDELERRFCFAVDRNPWDAVVALYHRRYRDTEPEDFAEYVASDAVVAFAARNHRAYRLRGRVAVDRVLRYESLAADLADVWRHLDLPGTPELPRVAERTRPSYRSYYDQASRDRVAELFADPIRELGYSF</sequence>
<dbReference type="AlphaFoldDB" id="A0A6G6WI27"/>
<evidence type="ECO:0000313" key="1">
    <source>
        <dbReference type="EMBL" id="QIG44817.1"/>
    </source>
</evidence>
<dbReference type="Gene3D" id="3.40.50.300">
    <property type="entry name" value="P-loop containing nucleotide triphosphate hydrolases"/>
    <property type="match status" value="1"/>
</dbReference>
<dbReference type="Proteomes" id="UP000502996">
    <property type="component" value="Chromosome"/>
</dbReference>
<dbReference type="SUPFAM" id="SSF52540">
    <property type="entry name" value="P-loop containing nucleoside triphosphate hydrolases"/>
    <property type="match status" value="1"/>
</dbReference>
<organism evidence="1 2">
    <name type="scientific">Nocardioides anomalus</name>
    <dbReference type="NCBI Taxonomy" id="2712223"/>
    <lineage>
        <taxon>Bacteria</taxon>
        <taxon>Bacillati</taxon>
        <taxon>Actinomycetota</taxon>
        <taxon>Actinomycetes</taxon>
        <taxon>Propionibacteriales</taxon>
        <taxon>Nocardioidaceae</taxon>
        <taxon>Nocardioides</taxon>
    </lineage>
</organism>
<dbReference type="KEGG" id="nano:G5V58_20365"/>